<comment type="similarity">
    <text evidence="2 6">Belongs to the AIM24 family.</text>
</comment>
<evidence type="ECO:0000313" key="8">
    <source>
        <dbReference type="Proteomes" id="UP000800041"/>
    </source>
</evidence>
<name>A0A6G1GX46_9PEZI</name>
<evidence type="ECO:0000256" key="4">
    <source>
        <dbReference type="ARBA" id="ARBA00022946"/>
    </source>
</evidence>
<proteinExistence type="inferred from homology"/>
<dbReference type="PANTHER" id="PTHR36959">
    <property type="entry name" value="ALTERED INHERITANCE OF MITOCHONDRIA PROTEIN 24, MITOCHONDRIAL"/>
    <property type="match status" value="1"/>
</dbReference>
<dbReference type="InterPro" id="IPR002838">
    <property type="entry name" value="AIM24"/>
</dbReference>
<evidence type="ECO:0000256" key="1">
    <source>
        <dbReference type="ARBA" id="ARBA00004173"/>
    </source>
</evidence>
<gene>
    <name evidence="7" type="ORF">K402DRAFT_394839</name>
</gene>
<dbReference type="Pfam" id="PF01987">
    <property type="entry name" value="AIM24"/>
    <property type="match status" value="1"/>
</dbReference>
<protein>
    <recommendedName>
        <fullName evidence="3 6">Altered inheritance of mitochondria protein 24, mitochondrial</fullName>
    </recommendedName>
</protein>
<dbReference type="AlphaFoldDB" id="A0A6G1GX46"/>
<dbReference type="InterPro" id="IPR016031">
    <property type="entry name" value="Trp_RNA-bd_attenuator-like_dom"/>
</dbReference>
<sequence length="395" mass="43381">MRNHSNRALGSFKATSSSSSFSRLSASTSLTSLRPIGRRKLHISATPSSISPVADSYAEGAPAPDARFEVLGAPYSLLSVSLSASQNLYTRRGALVGLSGKPDSVVSNLSVLEPVRRSLLGIPFLYQKISSTTPVTALVSTKSPISTFAVVHLDGRLDWVVAQRNGLLAWTGAALHVRPKMNMKMNLAHWGNSHITGRGLVALVGRGQIYQVQLHPDEEYVAHPSHVLAYTVNPSPPLPYRFSSSNILRFQIPPSLDPSSFFSRIKFFRVMSETPTWRTFMRIVYALRTWSRRTIWGDRLFVQFKGPGTVLLQSRGSRISDILTTRDVNEIADAPAGAVADAVKLDFKEDKGASNPVPAKEYRATTPPTKLVEPMPMSMSFATVKKGERVKFEKE</sequence>
<keyword evidence="8" id="KW-1185">Reference proteome</keyword>
<dbReference type="Gene3D" id="3.60.160.10">
    <property type="entry name" value="Mitochondrial biogenesis AIM24"/>
    <property type="match status" value="1"/>
</dbReference>
<evidence type="ECO:0000256" key="3">
    <source>
        <dbReference type="ARBA" id="ARBA00013287"/>
    </source>
</evidence>
<evidence type="ECO:0000313" key="7">
    <source>
        <dbReference type="EMBL" id="KAF1985505.1"/>
    </source>
</evidence>
<reference evidence="7" key="1">
    <citation type="journal article" date="2020" name="Stud. Mycol.">
        <title>101 Dothideomycetes genomes: a test case for predicting lifestyles and emergence of pathogens.</title>
        <authorList>
            <person name="Haridas S."/>
            <person name="Albert R."/>
            <person name="Binder M."/>
            <person name="Bloem J."/>
            <person name="Labutti K."/>
            <person name="Salamov A."/>
            <person name="Andreopoulos B."/>
            <person name="Baker S."/>
            <person name="Barry K."/>
            <person name="Bills G."/>
            <person name="Bluhm B."/>
            <person name="Cannon C."/>
            <person name="Castanera R."/>
            <person name="Culley D."/>
            <person name="Daum C."/>
            <person name="Ezra D."/>
            <person name="Gonzalez J."/>
            <person name="Henrissat B."/>
            <person name="Kuo A."/>
            <person name="Liang C."/>
            <person name="Lipzen A."/>
            <person name="Lutzoni F."/>
            <person name="Magnuson J."/>
            <person name="Mondo S."/>
            <person name="Nolan M."/>
            <person name="Ohm R."/>
            <person name="Pangilinan J."/>
            <person name="Park H.-J."/>
            <person name="Ramirez L."/>
            <person name="Alfaro M."/>
            <person name="Sun H."/>
            <person name="Tritt A."/>
            <person name="Yoshinaga Y."/>
            <person name="Zwiers L.-H."/>
            <person name="Turgeon B."/>
            <person name="Goodwin S."/>
            <person name="Spatafora J."/>
            <person name="Crous P."/>
            <person name="Grigoriev I."/>
        </authorList>
    </citation>
    <scope>NUCLEOTIDE SEQUENCE</scope>
    <source>
        <strain evidence="7">CBS 113979</strain>
    </source>
</reference>
<evidence type="ECO:0000256" key="6">
    <source>
        <dbReference type="RuleBase" id="RU363045"/>
    </source>
</evidence>
<dbReference type="Proteomes" id="UP000800041">
    <property type="component" value="Unassembled WGS sequence"/>
</dbReference>
<keyword evidence="5 6" id="KW-0496">Mitochondrion</keyword>
<organism evidence="7 8">
    <name type="scientific">Aulographum hederae CBS 113979</name>
    <dbReference type="NCBI Taxonomy" id="1176131"/>
    <lineage>
        <taxon>Eukaryota</taxon>
        <taxon>Fungi</taxon>
        <taxon>Dikarya</taxon>
        <taxon>Ascomycota</taxon>
        <taxon>Pezizomycotina</taxon>
        <taxon>Dothideomycetes</taxon>
        <taxon>Pleosporomycetidae</taxon>
        <taxon>Aulographales</taxon>
        <taxon>Aulographaceae</taxon>
    </lineage>
</organism>
<evidence type="ECO:0000256" key="5">
    <source>
        <dbReference type="ARBA" id="ARBA00023128"/>
    </source>
</evidence>
<accession>A0A6G1GX46</accession>
<dbReference type="EMBL" id="ML977162">
    <property type="protein sequence ID" value="KAF1985505.1"/>
    <property type="molecule type" value="Genomic_DNA"/>
</dbReference>
<dbReference type="PANTHER" id="PTHR36959:SF2">
    <property type="entry name" value="ALTERED INHERITANCE OF MITOCHONDRIA PROTEIN 24, MITOCHONDRIAL"/>
    <property type="match status" value="1"/>
</dbReference>
<dbReference type="GO" id="GO:0005743">
    <property type="term" value="C:mitochondrial inner membrane"/>
    <property type="evidence" value="ECO:0007669"/>
    <property type="project" value="TreeGrafter"/>
</dbReference>
<dbReference type="GO" id="GO:0007007">
    <property type="term" value="P:inner mitochondrial membrane organization"/>
    <property type="evidence" value="ECO:0007669"/>
    <property type="project" value="TreeGrafter"/>
</dbReference>
<evidence type="ECO:0000256" key="2">
    <source>
        <dbReference type="ARBA" id="ARBA00009322"/>
    </source>
</evidence>
<keyword evidence="4" id="KW-0809">Transit peptide</keyword>
<comment type="subcellular location">
    <subcellularLocation>
        <location evidence="1 6">Mitochondrion</location>
    </subcellularLocation>
</comment>
<dbReference type="OrthoDB" id="5295771at2759"/>
<dbReference type="SUPFAM" id="SSF51219">
    <property type="entry name" value="TRAP-like"/>
    <property type="match status" value="1"/>
</dbReference>
<dbReference type="InterPro" id="IPR036983">
    <property type="entry name" value="AIM24_sf"/>
</dbReference>